<keyword evidence="6" id="KW-1185">Reference proteome</keyword>
<dbReference type="GO" id="GO:0004585">
    <property type="term" value="F:ornithine carbamoyltransferase activity"/>
    <property type="evidence" value="ECO:0007669"/>
    <property type="project" value="InterPro"/>
</dbReference>
<dbReference type="HOGENOM" id="CLU_043846_3_3_10"/>
<proteinExistence type="inferred from homology"/>
<feature type="domain" description="Aspartate/ornithine carbamoyltransferase Asp/Orn-binding" evidence="3">
    <location>
        <begin position="182"/>
        <end position="306"/>
    </location>
</feature>
<dbReference type="Proteomes" id="UP000011174">
    <property type="component" value="Chromosome"/>
</dbReference>
<evidence type="ECO:0000259" key="3">
    <source>
        <dbReference type="Pfam" id="PF00185"/>
    </source>
</evidence>
<dbReference type="InterPro" id="IPR036901">
    <property type="entry name" value="Asp/Orn_carbamoylTrfase_sf"/>
</dbReference>
<keyword evidence="2" id="KW-0028">Amino-acid biosynthesis</keyword>
<dbReference type="InterPro" id="IPR043696">
    <property type="entry name" value="ArgF'-like"/>
</dbReference>
<reference evidence="5 6" key="1">
    <citation type="journal article" date="2013" name="Environ. Microbiol.">
        <title>The nutrient supplying capabilities of Uzinura, an endosymbiont of armoured scale insects.</title>
        <authorList>
            <person name="Sabree Z.L."/>
            <person name="Huang C.Y."/>
            <person name="Okusu A."/>
            <person name="Moran N.A."/>
            <person name="Normark B.B."/>
        </authorList>
    </citation>
    <scope>NUCLEOTIDE SEQUENCE [LARGE SCALE GENOMIC DNA]</scope>
    <source>
        <strain evidence="5 6">ASNER</strain>
    </source>
</reference>
<dbReference type="Gene3D" id="3.40.50.1370">
    <property type="entry name" value="Aspartate/ornithine carbamoyltransferase"/>
    <property type="match status" value="2"/>
</dbReference>
<protein>
    <recommendedName>
        <fullName evidence="2">N-succinylornithine carbamoyltransferase</fullName>
        <ecNumber evidence="2">2.1.3.11</ecNumber>
    </recommendedName>
    <alternativeName>
        <fullName evidence="2">N-succinyl-L-ornithine transcarbamylase</fullName>
        <shortName evidence="2">SOTCase</shortName>
    </alternativeName>
</protein>
<keyword evidence="2" id="KW-0055">Arginine biosynthesis</keyword>
<comment type="function">
    <text evidence="2">Catalyzes the transfer of the carbamoyl group from carbamoyl phosphate to the delta-amino group of N(2)-succinyl-L-ornithine to produce N(2)-succinyl-L-citrulline. Is essential for arginine biosynthesis.</text>
</comment>
<evidence type="ECO:0000313" key="6">
    <source>
        <dbReference type="Proteomes" id="UP000011174"/>
    </source>
</evidence>
<feature type="binding site" evidence="2">
    <location>
        <position position="236"/>
    </location>
    <ligand>
        <name>N(2)-succinyl-L-ornithine</name>
        <dbReference type="ChEBI" id="CHEBI:58514"/>
    </ligand>
</feature>
<dbReference type="GO" id="GO:0016597">
    <property type="term" value="F:amino acid binding"/>
    <property type="evidence" value="ECO:0007669"/>
    <property type="project" value="InterPro"/>
</dbReference>
<dbReference type="OrthoDB" id="9802587at2"/>
<dbReference type="PRINTS" id="PR00101">
    <property type="entry name" value="ATCASE"/>
</dbReference>
<gene>
    <name evidence="5" type="primary">argF</name>
    <name evidence="2" type="synonym">argF'</name>
    <name evidence="5" type="ORF">ASNER_235</name>
</gene>
<dbReference type="KEGG" id="udi:ASNER_235"/>
<feature type="domain" description="Aspartate/ornithine carbamoyltransferase carbamoyl-P binding" evidence="4">
    <location>
        <begin position="8"/>
        <end position="158"/>
    </location>
</feature>
<dbReference type="STRING" id="1133592.ASNER_235"/>
<evidence type="ECO:0000259" key="4">
    <source>
        <dbReference type="Pfam" id="PF02729"/>
    </source>
</evidence>
<comment type="subunit">
    <text evidence="2">Homotrimer.</text>
</comment>
<comment type="pathway">
    <text evidence="2">Amino-acid biosynthesis; L-arginine biosynthesis.</text>
</comment>
<dbReference type="Pfam" id="PF00185">
    <property type="entry name" value="OTCace"/>
    <property type="match status" value="1"/>
</dbReference>
<dbReference type="HAMAP" id="MF_02235">
    <property type="entry name" value="SOTCase"/>
    <property type="match status" value="1"/>
</dbReference>
<evidence type="ECO:0000256" key="1">
    <source>
        <dbReference type="ARBA" id="ARBA00022679"/>
    </source>
</evidence>
<name>L7VJZ7_9FLAO</name>
<feature type="binding site" description="in other chain" evidence="2">
    <location>
        <begin position="145"/>
        <end position="148"/>
    </location>
    <ligand>
        <name>carbamoyl phosphate</name>
        <dbReference type="ChEBI" id="CHEBI:58228"/>
        <note>ligand shared between two neighboring subunits</note>
    </ligand>
</feature>
<dbReference type="UniPathway" id="UPA00068"/>
<feature type="binding site" evidence="2">
    <location>
        <position position="274"/>
    </location>
    <ligand>
        <name>N(2)-succinyl-L-ornithine</name>
        <dbReference type="ChEBI" id="CHEBI:58514"/>
    </ligand>
</feature>
<feature type="binding site" description="in other chain" evidence="2">
    <location>
        <position position="296"/>
    </location>
    <ligand>
        <name>carbamoyl phosphate</name>
        <dbReference type="ChEBI" id="CHEBI:58228"/>
        <note>ligand shared between two neighboring subunits</note>
    </ligand>
</feature>
<accession>L7VJZ7</accession>
<feature type="binding site" evidence="2">
    <location>
        <position position="140"/>
    </location>
    <ligand>
        <name>N(2)-succinyl-L-ornithine</name>
        <dbReference type="ChEBI" id="CHEBI:58514"/>
    </ligand>
</feature>
<dbReference type="InterPro" id="IPR006131">
    <property type="entry name" value="Asp_carbamoyltransf_Asp/Orn-bd"/>
</dbReference>
<dbReference type="AlphaFoldDB" id="L7VJZ7"/>
<dbReference type="PATRIC" id="fig|1133592.3.peg.218"/>
<dbReference type="PANTHER" id="PTHR45753">
    <property type="entry name" value="ORNITHINE CARBAMOYLTRANSFERASE, MITOCHONDRIAL"/>
    <property type="match status" value="1"/>
</dbReference>
<feature type="binding site" description="in other chain" evidence="2">
    <location>
        <begin position="46"/>
        <end position="49"/>
    </location>
    <ligand>
        <name>carbamoyl phosphate</name>
        <dbReference type="ChEBI" id="CHEBI:58228"/>
        <note>ligand shared between two neighboring subunits</note>
    </ligand>
</feature>
<feature type="binding site" evidence="2">
    <location>
        <position position="175"/>
    </location>
    <ligand>
        <name>N(2)-succinyl-L-ornithine</name>
        <dbReference type="ChEBI" id="CHEBI:58514"/>
    </ligand>
</feature>
<dbReference type="PANTHER" id="PTHR45753:SF3">
    <property type="entry name" value="ORNITHINE TRANSCARBAMYLASE, MITOCHONDRIAL"/>
    <property type="match status" value="1"/>
</dbReference>
<dbReference type="GO" id="GO:0019240">
    <property type="term" value="P:citrulline biosynthetic process"/>
    <property type="evidence" value="ECO:0007669"/>
    <property type="project" value="TreeGrafter"/>
</dbReference>
<sequence length="311" mass="35592">MKQFLSFSGIDVISLVKEALFLKKNPFLFKHIGKNKTIGFVFFNASLRTRLSSQKAALYLGCETWILNIDKDSWKIEMSDGGVMKKTQEHIKEAIGVMSLYCDILAVRIFPNLKDKRYDFHESLLKKIQYYSSVPVVSLESATLHPLQSLADAMTIEEFKPKKERVKVVLSWAPHPISLPQSVPNSFAQCISKLGYTDLVITHPKGYELDDNFINGAHIFYNQNEALKGADFIYAKNWSSFKNYGEIFSMDPKWTIATEKISNHPKFMHCLPVRRNLIVEDAVLDASLVYHEAENRIFSNQAVFKTLLKNL</sequence>
<dbReference type="EMBL" id="CP003263">
    <property type="protein sequence ID" value="AGC66989.1"/>
    <property type="molecule type" value="Genomic_DNA"/>
</dbReference>
<dbReference type="GO" id="GO:0042450">
    <property type="term" value="P:L-arginine biosynthetic process via ornithine"/>
    <property type="evidence" value="ECO:0007669"/>
    <property type="project" value="TreeGrafter"/>
</dbReference>
<feature type="binding site" description="in other chain" evidence="2">
    <location>
        <begin position="270"/>
        <end position="271"/>
    </location>
    <ligand>
        <name>carbamoyl phosphate</name>
        <dbReference type="ChEBI" id="CHEBI:58228"/>
        <note>ligand shared between two neighboring subunits</note>
    </ligand>
</feature>
<feature type="binding site" evidence="2">
    <location>
        <position position="74"/>
    </location>
    <ligand>
        <name>carbamoyl phosphate</name>
        <dbReference type="ChEBI" id="CHEBI:58228"/>
        <note>ligand shared between two neighboring subunits</note>
    </ligand>
</feature>
<comment type="catalytic activity">
    <reaction evidence="2">
        <text>N(2)-succinyl-L-ornithine + carbamoyl phosphate = N(2)-succinyl-L-citrulline + phosphate + H(+)</text>
        <dbReference type="Rhea" id="RHEA:25884"/>
        <dbReference type="ChEBI" id="CHEBI:15378"/>
        <dbReference type="ChEBI" id="CHEBI:43474"/>
        <dbReference type="ChEBI" id="CHEBI:58228"/>
        <dbReference type="ChEBI" id="CHEBI:58514"/>
        <dbReference type="ChEBI" id="CHEBI:58862"/>
        <dbReference type="EC" id="2.1.3.11"/>
    </reaction>
</comment>
<evidence type="ECO:0000256" key="2">
    <source>
        <dbReference type="HAMAP-Rule" id="MF_02235"/>
    </source>
</evidence>
<dbReference type="SUPFAM" id="SSF53671">
    <property type="entry name" value="Aspartate/ornithine carbamoyltransferase"/>
    <property type="match status" value="1"/>
</dbReference>
<comment type="similarity">
    <text evidence="2">Belongs to the aspartate/ornithine carbamoyltransferase superfamily. SOTCase family.</text>
</comment>
<organism evidence="5 6">
    <name type="scientific">Candidatus Uzinura diaspidicola str. ASNER</name>
    <dbReference type="NCBI Taxonomy" id="1133592"/>
    <lineage>
        <taxon>Bacteria</taxon>
        <taxon>Pseudomonadati</taxon>
        <taxon>Bacteroidota</taxon>
        <taxon>Flavobacteriia</taxon>
        <taxon>Flavobacteriales</taxon>
        <taxon>Candidatus Uzinura</taxon>
    </lineage>
</organism>
<dbReference type="Pfam" id="PF02729">
    <property type="entry name" value="OTCace_N"/>
    <property type="match status" value="1"/>
</dbReference>
<keyword evidence="1 2" id="KW-0808">Transferase</keyword>
<dbReference type="InterPro" id="IPR006132">
    <property type="entry name" value="Asp/Orn_carbamoyltranf_P-bd"/>
</dbReference>
<dbReference type="EC" id="2.1.3.11" evidence="2"/>
<feature type="binding site" description="in other chain" evidence="2">
    <location>
        <position position="108"/>
    </location>
    <ligand>
        <name>carbamoyl phosphate</name>
        <dbReference type="ChEBI" id="CHEBI:58228"/>
        <note>ligand shared between two neighboring subunits</note>
    </ligand>
</feature>
<evidence type="ECO:0000313" key="5">
    <source>
        <dbReference type="EMBL" id="AGC66989.1"/>
    </source>
</evidence>